<feature type="domain" description="Fibronectin type-III" evidence="3">
    <location>
        <begin position="406"/>
        <end position="496"/>
    </location>
</feature>
<dbReference type="Proteomes" id="UP000070076">
    <property type="component" value="Unassembled WGS sequence"/>
</dbReference>
<evidence type="ECO:0000313" key="4">
    <source>
        <dbReference type="EMBL" id="KXB05075.1"/>
    </source>
</evidence>
<dbReference type="InterPro" id="IPR013783">
    <property type="entry name" value="Ig-like_fold"/>
</dbReference>
<organism evidence="4 5">
    <name type="scientific">candidate division MSBL1 archaeon SCGC-AAA261O19</name>
    <dbReference type="NCBI Taxonomy" id="1698277"/>
    <lineage>
        <taxon>Archaea</taxon>
        <taxon>Methanobacteriati</taxon>
        <taxon>Methanobacteriota</taxon>
        <taxon>candidate division MSBL1</taxon>
    </lineage>
</organism>
<evidence type="ECO:0000313" key="5">
    <source>
        <dbReference type="Proteomes" id="UP000070076"/>
    </source>
</evidence>
<gene>
    <name evidence="4" type="ORF">AKJ48_00420</name>
</gene>
<sequence>MVSSTVLAAGEPSKPVLYSPDNNENIKENQPTFEWEHAENVENYRLVIDNSKNFDDGDNEYDNTHIPGSENTVTIENVLANGVWYWKVAAENFTAGLENWSENTWTFRVDTVPPAAPSLTSPDNNDNMNDNTPTFSWSATTPQDNSLPITYHIWIDNNSNFGSPEYENSNVTTTSIEIESELNDDLYYWHVAARDNAGNTGENSENWIFRVDKLMPELVSPSDGENTNENTPTFKWDNAVTADNWEIWIDNKSDWATAIIDNETDNTYNLSTELEDNVYYWRVRGYKDSDVSIFSSVWTFRVDTVSPAKPSQTWPTNGENTNDNTPNLEWQLVPSENSTPVLYRVHVSDNSQFPYDNYGSGWVSDDNYQLTSELSEGTWYWRVQAKDNAGNIGDNRQTSFRVDVTPPTISGLTESGVDKDSATIEWTTDEPADSIVEYGKTQSYGSTKSDTSLVTSHSITLTGLDPDNTYHYRVKSTDNAGNTTTTSDQQFTTPALSAPTSSVDLIDPYWRTSSFTIGATASDTDGSVENVTLYYRYRENSSASWGSWTSFGTDTSSPWRWSFGDTENDGLYEFYTRATDDDAQTESAPASADEDVGFDTTSPTLSSVQINGENTVTSSVSVTISIDAEDATSGLDQVRFSDDNETWASWESFATEKSYDLSLPDGTKTVYVQVKDTAGLTSSVLDNSILLENATFTESIGPISENSNKTADFANWGLAVKEVILYSKENTPIHDAEVNLRVLENKPAEITVEEPGTTAFYFEVETNAPSENLDKIAIRFDVKKSWLEDQGVESDEVKLWKLNTKWKSIPVAIENDNTTHVHYSTTVSDLSWFTVTAEAPIGGIGLAWIVIGIAIIAVIIIALIGWWWKQTRGPIFKRGGIPKRKLRSIRLMLVYFS</sequence>
<dbReference type="SMART" id="SM00060">
    <property type="entry name" value="FN3"/>
    <property type="match status" value="2"/>
</dbReference>
<keyword evidence="2" id="KW-1133">Transmembrane helix</keyword>
<dbReference type="InterPro" id="IPR008963">
    <property type="entry name" value="Purple_acid_Pase-like_N"/>
</dbReference>
<dbReference type="CDD" id="cd00063">
    <property type="entry name" value="FN3"/>
    <property type="match status" value="1"/>
</dbReference>
<keyword evidence="2" id="KW-0812">Transmembrane</keyword>
<dbReference type="NCBIfam" id="TIGR04213">
    <property type="entry name" value="PGF_pre_PGF"/>
    <property type="match status" value="1"/>
</dbReference>
<dbReference type="Pfam" id="PF16656">
    <property type="entry name" value="Pur_ac_phosph_N"/>
    <property type="match status" value="1"/>
</dbReference>
<feature type="transmembrane region" description="Helical" evidence="2">
    <location>
        <begin position="846"/>
        <end position="868"/>
    </location>
</feature>
<protein>
    <recommendedName>
        <fullName evidence="3">Fibronectin type-III domain-containing protein</fullName>
    </recommendedName>
</protein>
<dbReference type="SUPFAM" id="SSF49265">
    <property type="entry name" value="Fibronectin type III"/>
    <property type="match status" value="1"/>
</dbReference>
<feature type="region of interest" description="Disordered" evidence="1">
    <location>
        <begin position="392"/>
        <end position="417"/>
    </location>
</feature>
<evidence type="ECO:0000256" key="2">
    <source>
        <dbReference type="SAM" id="Phobius"/>
    </source>
</evidence>
<dbReference type="PROSITE" id="PS50853">
    <property type="entry name" value="FN3"/>
    <property type="match status" value="2"/>
</dbReference>
<dbReference type="Gene3D" id="2.60.40.10">
    <property type="entry name" value="Immunoglobulins"/>
    <property type="match status" value="7"/>
</dbReference>
<dbReference type="EMBL" id="LHYB01000002">
    <property type="protein sequence ID" value="KXB05075.1"/>
    <property type="molecule type" value="Genomic_DNA"/>
</dbReference>
<dbReference type="GO" id="GO:0003993">
    <property type="term" value="F:acid phosphatase activity"/>
    <property type="evidence" value="ECO:0007669"/>
    <property type="project" value="InterPro"/>
</dbReference>
<feature type="domain" description="Fibronectin type-III" evidence="3">
    <location>
        <begin position="113"/>
        <end position="214"/>
    </location>
</feature>
<dbReference type="GO" id="GO:0046872">
    <property type="term" value="F:metal ion binding"/>
    <property type="evidence" value="ECO:0007669"/>
    <property type="project" value="InterPro"/>
</dbReference>
<evidence type="ECO:0000256" key="1">
    <source>
        <dbReference type="SAM" id="MobiDB-lite"/>
    </source>
</evidence>
<dbReference type="InterPro" id="IPR036116">
    <property type="entry name" value="FN3_sf"/>
</dbReference>
<name>A0A133VF62_9EURY</name>
<dbReference type="InterPro" id="IPR026453">
    <property type="entry name" value="PGF_pre_PGF"/>
</dbReference>
<dbReference type="AlphaFoldDB" id="A0A133VF62"/>
<comment type="caution">
    <text evidence="4">The sequence shown here is derived from an EMBL/GenBank/DDBJ whole genome shotgun (WGS) entry which is preliminary data.</text>
</comment>
<keyword evidence="5" id="KW-1185">Reference proteome</keyword>
<proteinExistence type="predicted"/>
<reference evidence="4 5" key="1">
    <citation type="journal article" date="2016" name="Sci. Rep.">
        <title>Metabolic traits of an uncultured archaeal lineage -MSBL1- from brine pools of the Red Sea.</title>
        <authorList>
            <person name="Mwirichia R."/>
            <person name="Alam I."/>
            <person name="Rashid M."/>
            <person name="Vinu M."/>
            <person name="Ba-Alawi W."/>
            <person name="Anthony Kamau A."/>
            <person name="Kamanda Ngugi D."/>
            <person name="Goker M."/>
            <person name="Klenk H.P."/>
            <person name="Bajic V."/>
            <person name="Stingl U."/>
        </authorList>
    </citation>
    <scope>NUCLEOTIDE SEQUENCE [LARGE SCALE GENOMIC DNA]</scope>
    <source>
        <strain evidence="4">SCGC-AAA261O19</strain>
    </source>
</reference>
<evidence type="ECO:0000259" key="3">
    <source>
        <dbReference type="PROSITE" id="PS50853"/>
    </source>
</evidence>
<dbReference type="InterPro" id="IPR015914">
    <property type="entry name" value="PAPs_N"/>
</dbReference>
<dbReference type="InterPro" id="IPR003961">
    <property type="entry name" value="FN3_dom"/>
</dbReference>
<dbReference type="SUPFAM" id="SSF49363">
    <property type="entry name" value="Purple acid phosphatase, N-terminal domain"/>
    <property type="match status" value="1"/>
</dbReference>
<accession>A0A133VF62</accession>
<keyword evidence="2" id="KW-0472">Membrane</keyword>